<keyword evidence="2" id="KW-1133">Transmembrane helix</keyword>
<protein>
    <submittedName>
        <fullName evidence="3">Uncharacterized protein</fullName>
    </submittedName>
</protein>
<evidence type="ECO:0000256" key="2">
    <source>
        <dbReference type="SAM" id="Phobius"/>
    </source>
</evidence>
<dbReference type="EMBL" id="OZ034818">
    <property type="protein sequence ID" value="CAL1391310.1"/>
    <property type="molecule type" value="Genomic_DNA"/>
</dbReference>
<evidence type="ECO:0000313" key="3">
    <source>
        <dbReference type="EMBL" id="CAL1391310.1"/>
    </source>
</evidence>
<dbReference type="AlphaFoldDB" id="A0AAV2F176"/>
<organism evidence="3 4">
    <name type="scientific">Linum trigynum</name>
    <dbReference type="NCBI Taxonomy" id="586398"/>
    <lineage>
        <taxon>Eukaryota</taxon>
        <taxon>Viridiplantae</taxon>
        <taxon>Streptophyta</taxon>
        <taxon>Embryophyta</taxon>
        <taxon>Tracheophyta</taxon>
        <taxon>Spermatophyta</taxon>
        <taxon>Magnoliopsida</taxon>
        <taxon>eudicotyledons</taxon>
        <taxon>Gunneridae</taxon>
        <taxon>Pentapetalae</taxon>
        <taxon>rosids</taxon>
        <taxon>fabids</taxon>
        <taxon>Malpighiales</taxon>
        <taxon>Linaceae</taxon>
        <taxon>Linum</taxon>
    </lineage>
</organism>
<dbReference type="Proteomes" id="UP001497516">
    <property type="component" value="Chromosome 5"/>
</dbReference>
<evidence type="ECO:0000256" key="1">
    <source>
        <dbReference type="SAM" id="MobiDB-lite"/>
    </source>
</evidence>
<proteinExistence type="predicted"/>
<keyword evidence="4" id="KW-1185">Reference proteome</keyword>
<feature type="transmembrane region" description="Helical" evidence="2">
    <location>
        <begin position="150"/>
        <end position="171"/>
    </location>
</feature>
<feature type="region of interest" description="Disordered" evidence="1">
    <location>
        <begin position="36"/>
        <end position="61"/>
    </location>
</feature>
<accession>A0AAV2F176</accession>
<keyword evidence="2" id="KW-0812">Transmembrane</keyword>
<reference evidence="3 4" key="1">
    <citation type="submission" date="2024-04" db="EMBL/GenBank/DDBJ databases">
        <authorList>
            <person name="Fracassetti M."/>
        </authorList>
    </citation>
    <scope>NUCLEOTIDE SEQUENCE [LARGE SCALE GENOMIC DNA]</scope>
</reference>
<sequence length="279" mass="32138">MNSTVSHKHHHNPLLHYSTLPVCRFPALHLSGAQNFRTSRRRRTAPPIRSSSSGNANGSGGFSWRDVSESLRRGSEKLMLKFSESVKEETAFDFGRVNAEAGELLERAKVEVSKGEAELTRFRTVVLPEFLDWNSWERWKDVKHWERKRVAALILYAFVVLFSFQRVYVAVRAPFIARQKKEATEAFMEALIPEPTPINVRKFKKGIWRKTVPKGLKMKKFVQSPDRTLIRDTSYVGEDAWDDDAMTPQENVKQIIENYERLNTAEKKELEEDLGISGN</sequence>
<name>A0AAV2F176_9ROSI</name>
<keyword evidence="2" id="KW-0472">Membrane</keyword>
<gene>
    <name evidence="3" type="ORF">LTRI10_LOCUS32039</name>
</gene>
<evidence type="ECO:0000313" key="4">
    <source>
        <dbReference type="Proteomes" id="UP001497516"/>
    </source>
</evidence>